<proteinExistence type="predicted"/>
<dbReference type="AlphaFoldDB" id="A0A6L2JS43"/>
<gene>
    <name evidence="2" type="ORF">Tci_011487</name>
</gene>
<sequence>MWNSIEIGPYKRPMIPNADNPEEEIIEPLSKMTEASKAKKAAKNHDPLALIVHSNASSSQTHATSSYSPQPYYATYPSSVVDYEDEYQG</sequence>
<feature type="region of interest" description="Disordered" evidence="1">
    <location>
        <begin position="51"/>
        <end position="74"/>
    </location>
</feature>
<evidence type="ECO:0000313" key="2">
    <source>
        <dbReference type="EMBL" id="GEU39509.1"/>
    </source>
</evidence>
<reference evidence="2" key="1">
    <citation type="journal article" date="2019" name="Sci. Rep.">
        <title>Draft genome of Tanacetum cinerariifolium, the natural source of mosquito coil.</title>
        <authorList>
            <person name="Yamashiro T."/>
            <person name="Shiraishi A."/>
            <person name="Satake H."/>
            <person name="Nakayama K."/>
        </authorList>
    </citation>
    <scope>NUCLEOTIDE SEQUENCE</scope>
</reference>
<comment type="caution">
    <text evidence="2">The sequence shown here is derived from an EMBL/GenBank/DDBJ whole genome shotgun (WGS) entry which is preliminary data.</text>
</comment>
<organism evidence="2">
    <name type="scientific">Tanacetum cinerariifolium</name>
    <name type="common">Dalmatian daisy</name>
    <name type="synonym">Chrysanthemum cinerariifolium</name>
    <dbReference type="NCBI Taxonomy" id="118510"/>
    <lineage>
        <taxon>Eukaryota</taxon>
        <taxon>Viridiplantae</taxon>
        <taxon>Streptophyta</taxon>
        <taxon>Embryophyta</taxon>
        <taxon>Tracheophyta</taxon>
        <taxon>Spermatophyta</taxon>
        <taxon>Magnoliopsida</taxon>
        <taxon>eudicotyledons</taxon>
        <taxon>Gunneridae</taxon>
        <taxon>Pentapetalae</taxon>
        <taxon>asterids</taxon>
        <taxon>campanulids</taxon>
        <taxon>Asterales</taxon>
        <taxon>Asteraceae</taxon>
        <taxon>Asteroideae</taxon>
        <taxon>Anthemideae</taxon>
        <taxon>Anthemidinae</taxon>
        <taxon>Tanacetum</taxon>
    </lineage>
</organism>
<feature type="compositionally biased region" description="Low complexity" evidence="1">
    <location>
        <begin position="53"/>
        <end position="68"/>
    </location>
</feature>
<accession>A0A6L2JS43</accession>
<evidence type="ECO:0000256" key="1">
    <source>
        <dbReference type="SAM" id="MobiDB-lite"/>
    </source>
</evidence>
<feature type="region of interest" description="Disordered" evidence="1">
    <location>
        <begin position="1"/>
        <end position="24"/>
    </location>
</feature>
<name>A0A6L2JS43_TANCI</name>
<protein>
    <submittedName>
        <fullName evidence="2">Uncharacterized protein</fullName>
    </submittedName>
</protein>
<dbReference type="EMBL" id="BKCJ010001183">
    <property type="protein sequence ID" value="GEU39509.1"/>
    <property type="molecule type" value="Genomic_DNA"/>
</dbReference>